<name>A0A366DEJ5_9NOCA</name>
<sequence length="152" mass="17254">MAFVQADRARQLELLRCEIEPTSWRTYVGVGGARLTLKPDLYAETATPPGSDYVDAAFIEIDMGTEHLPTLLKKCRDYESYRRQGIEQERADNTFPTVVWSMTADTEAKAKRRRAALRKAIAKDRHLPDGLFQIIAPHDLILAMQKGAEYDQ</sequence>
<dbReference type="AlphaFoldDB" id="A0A366DEJ5"/>
<dbReference type="InterPro" id="IPR025855">
    <property type="entry name" value="Replic_Relax"/>
</dbReference>
<reference evidence="1 2" key="1">
    <citation type="submission" date="2018-06" db="EMBL/GenBank/DDBJ databases">
        <title>Genomic Encyclopedia of Type Strains, Phase IV (KMG-IV): sequencing the most valuable type-strain genomes for metagenomic binning, comparative biology and taxonomic classification.</title>
        <authorList>
            <person name="Goeker M."/>
        </authorList>
    </citation>
    <scope>NUCLEOTIDE SEQUENCE [LARGE SCALE GENOMIC DNA]</scope>
    <source>
        <strain evidence="1 2">DSM 44599</strain>
    </source>
</reference>
<organism evidence="1 2">
    <name type="scientific">Nocardia puris</name>
    <dbReference type="NCBI Taxonomy" id="208602"/>
    <lineage>
        <taxon>Bacteria</taxon>
        <taxon>Bacillati</taxon>
        <taxon>Actinomycetota</taxon>
        <taxon>Actinomycetes</taxon>
        <taxon>Mycobacteriales</taxon>
        <taxon>Nocardiaceae</taxon>
        <taxon>Nocardia</taxon>
    </lineage>
</organism>
<keyword evidence="2" id="KW-1185">Reference proteome</keyword>
<gene>
    <name evidence="1" type="ORF">DFR74_109251</name>
</gene>
<dbReference type="Pfam" id="PF13814">
    <property type="entry name" value="Replic_Relax"/>
    <property type="match status" value="1"/>
</dbReference>
<dbReference type="Proteomes" id="UP000252586">
    <property type="component" value="Unassembled WGS sequence"/>
</dbReference>
<dbReference type="EMBL" id="QNRE01000009">
    <property type="protein sequence ID" value="RBO88481.1"/>
    <property type="molecule type" value="Genomic_DNA"/>
</dbReference>
<evidence type="ECO:0000313" key="2">
    <source>
        <dbReference type="Proteomes" id="UP000252586"/>
    </source>
</evidence>
<protein>
    <submittedName>
        <fullName evidence="1">Protein involved in plasmid replication-relaxation</fullName>
    </submittedName>
</protein>
<dbReference type="STRING" id="1210090.GCA_001613185_05370"/>
<comment type="caution">
    <text evidence="1">The sequence shown here is derived from an EMBL/GenBank/DDBJ whole genome shotgun (WGS) entry which is preliminary data.</text>
</comment>
<accession>A0A366DEJ5</accession>
<proteinExistence type="predicted"/>
<evidence type="ECO:0000313" key="1">
    <source>
        <dbReference type="EMBL" id="RBO88481.1"/>
    </source>
</evidence>